<evidence type="ECO:0000313" key="1">
    <source>
        <dbReference type="EMBL" id="OIQ71126.1"/>
    </source>
</evidence>
<gene>
    <name evidence="1" type="ORF">GALL_472580</name>
</gene>
<proteinExistence type="predicted"/>
<protein>
    <submittedName>
        <fullName evidence="1">Uncharacterized protein</fullName>
    </submittedName>
</protein>
<accession>A0A1J5PI28</accession>
<comment type="caution">
    <text evidence="1">The sequence shown here is derived from an EMBL/GenBank/DDBJ whole genome shotgun (WGS) entry which is preliminary data.</text>
</comment>
<dbReference type="EMBL" id="MLJW01003869">
    <property type="protein sequence ID" value="OIQ71126.1"/>
    <property type="molecule type" value="Genomic_DNA"/>
</dbReference>
<sequence length="234" mass="24813">MLADTAVGDDWFGGYTCTPFERAELPAPGAKAGLELGNADLAWPDADLGGIRTPVFQINHGFGGGDVAGDDERRGDFLAQVGDHGFDTVGVAMGNVDGDVFGGQTQGHQLVYRVVIGLFDTQGDRGVQAARFHVLGKQHVVQIKAVHDVEVAVLRQPDAQRLIDHGLHVGGNDRDAKSPRPQLDTGIAFRAAVHAALAGQQQNVVVVKDFHGPSSCCVIFQGTRRPDARGECCL</sequence>
<name>A0A1J5PI28_9ZZZZ</name>
<reference evidence="1" key="1">
    <citation type="submission" date="2016-10" db="EMBL/GenBank/DDBJ databases">
        <title>Sequence of Gallionella enrichment culture.</title>
        <authorList>
            <person name="Poehlein A."/>
            <person name="Muehling M."/>
            <person name="Daniel R."/>
        </authorList>
    </citation>
    <scope>NUCLEOTIDE SEQUENCE</scope>
</reference>
<organism evidence="1">
    <name type="scientific">mine drainage metagenome</name>
    <dbReference type="NCBI Taxonomy" id="410659"/>
    <lineage>
        <taxon>unclassified sequences</taxon>
        <taxon>metagenomes</taxon>
        <taxon>ecological metagenomes</taxon>
    </lineage>
</organism>
<dbReference type="AlphaFoldDB" id="A0A1J5PI28"/>